<dbReference type="EMBL" id="CP089982">
    <property type="protein sequence ID" value="WXA91658.1"/>
    <property type="molecule type" value="Genomic_DNA"/>
</dbReference>
<accession>A0ABZ2K2R7</accession>
<gene>
    <name evidence="1" type="ORF">LZC95_35045</name>
</gene>
<protein>
    <submittedName>
        <fullName evidence="1">Uncharacterized protein</fullName>
    </submittedName>
</protein>
<organism evidence="1 2">
    <name type="scientific">Pendulispora brunnea</name>
    <dbReference type="NCBI Taxonomy" id="2905690"/>
    <lineage>
        <taxon>Bacteria</taxon>
        <taxon>Pseudomonadati</taxon>
        <taxon>Myxococcota</taxon>
        <taxon>Myxococcia</taxon>
        <taxon>Myxococcales</taxon>
        <taxon>Sorangiineae</taxon>
        <taxon>Pendulisporaceae</taxon>
        <taxon>Pendulispora</taxon>
    </lineage>
</organism>
<evidence type="ECO:0000313" key="1">
    <source>
        <dbReference type="EMBL" id="WXA91658.1"/>
    </source>
</evidence>
<dbReference type="Proteomes" id="UP001379533">
    <property type="component" value="Chromosome"/>
</dbReference>
<keyword evidence="2" id="KW-1185">Reference proteome</keyword>
<dbReference type="RefSeq" id="WP_394842278.1">
    <property type="nucleotide sequence ID" value="NZ_CP089982.1"/>
</dbReference>
<name>A0ABZ2K2R7_9BACT</name>
<sequence length="70" mass="7590">MLTKRGGFVSKLSACIRLECVASELRRKRYRTVQDCRFMVSGSKGRFLDVGTELVDGGVSTKSSANASDG</sequence>
<proteinExistence type="predicted"/>
<evidence type="ECO:0000313" key="2">
    <source>
        <dbReference type="Proteomes" id="UP001379533"/>
    </source>
</evidence>
<reference evidence="1 2" key="1">
    <citation type="submission" date="2021-12" db="EMBL/GenBank/DDBJ databases">
        <title>Discovery of the Pendulisporaceae a myxobacterial family with distinct sporulation behavior and unique specialized metabolism.</title>
        <authorList>
            <person name="Garcia R."/>
            <person name="Popoff A."/>
            <person name="Bader C.D."/>
            <person name="Loehr J."/>
            <person name="Walesch S."/>
            <person name="Walt C."/>
            <person name="Boldt J."/>
            <person name="Bunk B."/>
            <person name="Haeckl F.J.F.P.J."/>
            <person name="Gunesch A.P."/>
            <person name="Birkelbach J."/>
            <person name="Nuebel U."/>
            <person name="Pietschmann T."/>
            <person name="Bach T."/>
            <person name="Mueller R."/>
        </authorList>
    </citation>
    <scope>NUCLEOTIDE SEQUENCE [LARGE SCALE GENOMIC DNA]</scope>
    <source>
        <strain evidence="1 2">MSr12523</strain>
    </source>
</reference>